<dbReference type="InterPro" id="IPR036724">
    <property type="entry name" value="Cobalamin-bd_sf"/>
</dbReference>
<dbReference type="InterPro" id="IPR051198">
    <property type="entry name" value="BchE-like"/>
</dbReference>
<dbReference type="InterPro" id="IPR006158">
    <property type="entry name" value="Cobalamin-bd"/>
</dbReference>
<keyword evidence="3" id="KW-0479">Metal-binding</keyword>
<dbReference type="Pfam" id="PF04055">
    <property type="entry name" value="Radical_SAM"/>
    <property type="match status" value="1"/>
</dbReference>
<feature type="domain" description="Radical SAM core" evidence="7">
    <location>
        <begin position="170"/>
        <end position="403"/>
    </location>
</feature>
<keyword evidence="4" id="KW-0408">Iron</keyword>
<dbReference type="Proteomes" id="UP000460287">
    <property type="component" value="Unassembled WGS sequence"/>
</dbReference>
<dbReference type="InterPro" id="IPR007197">
    <property type="entry name" value="rSAM"/>
</dbReference>
<sequence>MKILLTGINSRYIHSNLAIRYLKAYTKDLDAECIIREYTINDRIENILESIIKEKADVVAFSCYIWNMEYVNQLSKLIKLVDENIEILYGGPEVSFDSTAVLEENPGEYVISGEGEETFRDFVLYKLNQKEINKIKGLTYRNKDGEIINNGIRENMNMENLIFPYEEDENLDNKIVYYEASRGCPFGCKYCLSSTEHRVRFLDIERVKKELMYFINKKVKLVKFVDRTFNCRHDFSMAIWKFLIDKDTETKFHFELSADLLSDDEIALLNTAPKNRFQFEIGVQTTNEQVLKNIHRYVKFDHLKSKVLGIERGKNIDQHLDLIVGLPGEDYKSFRNSFNDVYSLRPEVVQIGFLKLLKGAAMRDEAKLWGMKYSPYAPYEVLRTNCVSYDEIVELKKVDEMVDKYYNSGKFKNIVNYLLPKFETPFDFYLSLARFYDEKGYFNKSIGNVEYYNVFHEFNMSELNGEYQDIFDEIIKYDYLMFNKKRWLPPFLKRHLEKEEEREIKEDLRGNEPFKRMHIEKYSINMKEYLEKGSIKNEYYYLIYDEDTAEKVEYKKNI</sequence>
<evidence type="ECO:0000256" key="5">
    <source>
        <dbReference type="ARBA" id="ARBA00023014"/>
    </source>
</evidence>
<dbReference type="SFLD" id="SFLDS00029">
    <property type="entry name" value="Radical_SAM"/>
    <property type="match status" value="1"/>
</dbReference>
<proteinExistence type="predicted"/>
<evidence type="ECO:0000256" key="4">
    <source>
        <dbReference type="ARBA" id="ARBA00023004"/>
    </source>
</evidence>
<evidence type="ECO:0000256" key="3">
    <source>
        <dbReference type="ARBA" id="ARBA00022723"/>
    </source>
</evidence>
<dbReference type="GO" id="GO:0005829">
    <property type="term" value="C:cytosol"/>
    <property type="evidence" value="ECO:0007669"/>
    <property type="project" value="TreeGrafter"/>
</dbReference>
<dbReference type="CDD" id="cd02068">
    <property type="entry name" value="radical_SAM_B12_BD"/>
    <property type="match status" value="1"/>
</dbReference>
<dbReference type="AlphaFoldDB" id="A0A7X2MVI3"/>
<dbReference type="GO" id="GO:0031419">
    <property type="term" value="F:cobalamin binding"/>
    <property type="evidence" value="ECO:0007669"/>
    <property type="project" value="InterPro"/>
</dbReference>
<dbReference type="Pfam" id="PF02310">
    <property type="entry name" value="B12-binding"/>
    <property type="match status" value="1"/>
</dbReference>
<name>A0A7X2MVI3_9CLOT</name>
<protein>
    <submittedName>
        <fullName evidence="8">DUF4080 domain-containing protein</fullName>
    </submittedName>
</protein>
<evidence type="ECO:0000259" key="6">
    <source>
        <dbReference type="PROSITE" id="PS51332"/>
    </source>
</evidence>
<reference evidence="8 9" key="1">
    <citation type="submission" date="2019-08" db="EMBL/GenBank/DDBJ databases">
        <title>In-depth cultivation of the pig gut microbiome towards novel bacterial diversity and tailored functional studies.</title>
        <authorList>
            <person name="Wylensek D."/>
            <person name="Hitch T.C.A."/>
            <person name="Clavel T."/>
        </authorList>
    </citation>
    <scope>NUCLEOTIDE SEQUENCE [LARGE SCALE GENOMIC DNA]</scope>
    <source>
        <strain evidence="8 9">WCA-383-APC-5B</strain>
    </source>
</reference>
<dbReference type="SUPFAM" id="SSF52242">
    <property type="entry name" value="Cobalamin (vitamin B12)-binding domain"/>
    <property type="match status" value="1"/>
</dbReference>
<dbReference type="SFLD" id="SFLDG01082">
    <property type="entry name" value="B12-binding_domain_containing"/>
    <property type="match status" value="1"/>
</dbReference>
<accession>A0A7X2MVI3</accession>
<gene>
    <name evidence="8" type="ORF">FYJ33_00160</name>
</gene>
<dbReference type="Gene3D" id="3.40.50.280">
    <property type="entry name" value="Cobalamin-binding domain"/>
    <property type="match status" value="1"/>
</dbReference>
<keyword evidence="5" id="KW-0411">Iron-sulfur</keyword>
<dbReference type="Pfam" id="PF13311">
    <property type="entry name" value="DUF4080"/>
    <property type="match status" value="1"/>
</dbReference>
<dbReference type="GO" id="GO:0046872">
    <property type="term" value="F:metal ion binding"/>
    <property type="evidence" value="ECO:0007669"/>
    <property type="project" value="UniProtKB-KW"/>
</dbReference>
<comment type="caution">
    <text evidence="8">The sequence shown here is derived from an EMBL/GenBank/DDBJ whole genome shotgun (WGS) entry which is preliminary data.</text>
</comment>
<keyword evidence="2" id="KW-0949">S-adenosyl-L-methionine</keyword>
<dbReference type="PANTHER" id="PTHR43409">
    <property type="entry name" value="ANAEROBIC MAGNESIUM-PROTOPORPHYRIN IX MONOMETHYL ESTER CYCLASE-RELATED"/>
    <property type="match status" value="1"/>
</dbReference>
<dbReference type="InterPro" id="IPR058240">
    <property type="entry name" value="rSAM_sf"/>
</dbReference>
<dbReference type="RefSeq" id="WP_154529752.1">
    <property type="nucleotide sequence ID" value="NZ_VULX01000001.1"/>
</dbReference>
<dbReference type="PROSITE" id="PS51332">
    <property type="entry name" value="B12_BINDING"/>
    <property type="match status" value="1"/>
</dbReference>
<dbReference type="PANTHER" id="PTHR43409:SF16">
    <property type="entry name" value="SLR0320 PROTEIN"/>
    <property type="match status" value="1"/>
</dbReference>
<dbReference type="InterPro" id="IPR006638">
    <property type="entry name" value="Elp3/MiaA/NifB-like_rSAM"/>
</dbReference>
<dbReference type="SMART" id="SM00729">
    <property type="entry name" value="Elp3"/>
    <property type="match status" value="1"/>
</dbReference>
<feature type="domain" description="B12-binding" evidence="6">
    <location>
        <begin position="1"/>
        <end position="133"/>
    </location>
</feature>
<dbReference type="PROSITE" id="PS51918">
    <property type="entry name" value="RADICAL_SAM"/>
    <property type="match status" value="1"/>
</dbReference>
<dbReference type="SUPFAM" id="SSF102114">
    <property type="entry name" value="Radical SAM enzymes"/>
    <property type="match status" value="1"/>
</dbReference>
<evidence type="ECO:0000259" key="7">
    <source>
        <dbReference type="PROSITE" id="PS51918"/>
    </source>
</evidence>
<evidence type="ECO:0000313" key="9">
    <source>
        <dbReference type="Proteomes" id="UP000460287"/>
    </source>
</evidence>
<evidence type="ECO:0000256" key="2">
    <source>
        <dbReference type="ARBA" id="ARBA00022691"/>
    </source>
</evidence>
<dbReference type="InterPro" id="IPR025288">
    <property type="entry name" value="DUF4080"/>
</dbReference>
<evidence type="ECO:0000313" key="8">
    <source>
        <dbReference type="EMBL" id="MSR89862.1"/>
    </source>
</evidence>
<comment type="cofactor">
    <cofactor evidence="1">
        <name>[4Fe-4S] cluster</name>
        <dbReference type="ChEBI" id="CHEBI:49883"/>
    </cofactor>
</comment>
<dbReference type="EMBL" id="VULX01000001">
    <property type="protein sequence ID" value="MSR89862.1"/>
    <property type="molecule type" value="Genomic_DNA"/>
</dbReference>
<evidence type="ECO:0000256" key="1">
    <source>
        <dbReference type="ARBA" id="ARBA00001966"/>
    </source>
</evidence>
<dbReference type="GO" id="GO:0051536">
    <property type="term" value="F:iron-sulfur cluster binding"/>
    <property type="evidence" value="ECO:0007669"/>
    <property type="project" value="UniProtKB-KW"/>
</dbReference>
<keyword evidence="9" id="KW-1185">Reference proteome</keyword>
<dbReference type="GO" id="GO:0003824">
    <property type="term" value="F:catalytic activity"/>
    <property type="evidence" value="ECO:0007669"/>
    <property type="project" value="InterPro"/>
</dbReference>
<organism evidence="8 9">
    <name type="scientific">Inconstantimicrobium porci</name>
    <dbReference type="NCBI Taxonomy" id="2652291"/>
    <lineage>
        <taxon>Bacteria</taxon>
        <taxon>Bacillati</taxon>
        <taxon>Bacillota</taxon>
        <taxon>Clostridia</taxon>
        <taxon>Eubacteriales</taxon>
        <taxon>Clostridiaceae</taxon>
        <taxon>Inconstantimicrobium</taxon>
    </lineage>
</organism>
<dbReference type="InterPro" id="IPR023404">
    <property type="entry name" value="rSAM_horseshoe"/>
</dbReference>
<dbReference type="Gene3D" id="3.80.30.20">
    <property type="entry name" value="tm_1862 like domain"/>
    <property type="match status" value="1"/>
</dbReference>